<dbReference type="PANTHER" id="PTHR30024:SF47">
    <property type="entry name" value="TAURINE-BINDING PERIPLASMIC PROTEIN"/>
    <property type="match status" value="1"/>
</dbReference>
<evidence type="ECO:0000313" key="6">
    <source>
        <dbReference type="EMBL" id="QTG03362.1"/>
    </source>
</evidence>
<dbReference type="SUPFAM" id="SSF53850">
    <property type="entry name" value="Periplasmic binding protein-like II"/>
    <property type="match status" value="1"/>
</dbReference>
<reference evidence="6" key="2">
    <citation type="submission" date="2020-02" db="EMBL/GenBank/DDBJ databases">
        <title>Unexpected conservation and global transmission of agrobacterial virulence plasmids.</title>
        <authorList>
            <person name="Weisberg A.J."/>
            <person name="Davis E.W. II"/>
            <person name="Tabima J.R."/>
            <person name="Belcher M.S."/>
            <person name="Miller M."/>
            <person name="Kuo C.-H."/>
            <person name="Loper J.E."/>
            <person name="Grunwald N.J."/>
            <person name="Putnam M.L."/>
            <person name="Chang J.H."/>
        </authorList>
    </citation>
    <scope>NUCLEOTIDE SEQUENCE</scope>
    <source>
        <strain evidence="6">W2/73</strain>
        <plasmid evidence="6">pW2_73_1</plasmid>
    </source>
</reference>
<protein>
    <submittedName>
        <fullName evidence="6">ABC transporter substrate-binding protein</fullName>
    </submittedName>
</protein>
<evidence type="ECO:0000256" key="3">
    <source>
        <dbReference type="ARBA" id="ARBA00022729"/>
    </source>
</evidence>
<evidence type="ECO:0000313" key="7">
    <source>
        <dbReference type="Proteomes" id="UP000663912"/>
    </source>
</evidence>
<dbReference type="Proteomes" id="UP000822331">
    <property type="component" value="Unassembled WGS sequence"/>
</dbReference>
<dbReference type="EMBL" id="CP049208">
    <property type="protein sequence ID" value="QTG03362.1"/>
    <property type="molecule type" value="Genomic_DNA"/>
</dbReference>
<sequence>MQITRRNTLMMAGAVIGGLAAPSILRAQTLGKIRLGYPPQVDSVPFWTAADNGFFKEAGVDVELVPVGLTAMVPGVASGSIDLVQVNSVQAIQAIDSGLPLTLVCGAYVLPAVGNLSLSLPVNSTITKPEELLGKRIGTPSFGSILLYMFNYWCHEHGIDYKQFKYVEMDGPTQRDLMKRGEIDAALSYDPWYAMMKEEGTVRKFVDFYENTPKGTMVSGLLATQEWASDNVDLLNAFRRAMVKGADLAMKDRDGARRTLQKWTKMTDQIAAKIEIPNYSPEIGEQNLEHILKVMKQQELLTGDLTAKDVVWPWAV</sequence>
<evidence type="ECO:0000313" key="5">
    <source>
        <dbReference type="EMBL" id="NTF39799.1"/>
    </source>
</evidence>
<evidence type="ECO:0000256" key="2">
    <source>
        <dbReference type="ARBA" id="ARBA00010742"/>
    </source>
</evidence>
<dbReference type="InterPro" id="IPR015168">
    <property type="entry name" value="SsuA/THI5"/>
</dbReference>
<dbReference type="RefSeq" id="WP_065700926.1">
    <property type="nucleotide sequence ID" value="NZ_CP049208.1"/>
</dbReference>
<feature type="domain" description="SsuA/THI5-like" evidence="4">
    <location>
        <begin position="42"/>
        <end position="254"/>
    </location>
</feature>
<dbReference type="Gene3D" id="3.40.190.10">
    <property type="entry name" value="Periplasmic binding protein-like II"/>
    <property type="match status" value="2"/>
</dbReference>
<evidence type="ECO:0000313" key="8">
    <source>
        <dbReference type="Proteomes" id="UP000822331"/>
    </source>
</evidence>
<dbReference type="Proteomes" id="UP000663912">
    <property type="component" value="Plasmid pW2_73_1"/>
</dbReference>
<dbReference type="AlphaFoldDB" id="A0AAE7RBH0"/>
<dbReference type="GO" id="GO:0042597">
    <property type="term" value="C:periplasmic space"/>
    <property type="evidence" value="ECO:0007669"/>
    <property type="project" value="UniProtKB-SubCell"/>
</dbReference>
<keyword evidence="3" id="KW-0732">Signal</keyword>
<gene>
    <name evidence="5" type="ORF">G6L72_24225</name>
    <name evidence="6" type="ORF">G6M88_23180</name>
</gene>
<keyword evidence="6" id="KW-0614">Plasmid</keyword>
<name>A0AAE7RBH0_9HYPH</name>
<dbReference type="KEGG" id="arui:G6M88_23180"/>
<comment type="similarity">
    <text evidence="2">Belongs to the bacterial solute-binding protein SsuA/TauA family.</text>
</comment>
<accession>A0AAE7RBH0</accession>
<geneLocation type="plasmid" evidence="6 7">
    <name>pW2_73_1</name>
</geneLocation>
<proteinExistence type="inferred from homology"/>
<organism evidence="6 7">
    <name type="scientific">Agrobacterium rubi</name>
    <dbReference type="NCBI Taxonomy" id="28099"/>
    <lineage>
        <taxon>Bacteria</taxon>
        <taxon>Pseudomonadati</taxon>
        <taxon>Pseudomonadota</taxon>
        <taxon>Alphaproteobacteria</taxon>
        <taxon>Hyphomicrobiales</taxon>
        <taxon>Rhizobiaceae</taxon>
        <taxon>Rhizobium/Agrobacterium group</taxon>
        <taxon>Agrobacterium</taxon>
    </lineage>
</organism>
<dbReference type="Pfam" id="PF09084">
    <property type="entry name" value="NMT1"/>
    <property type="match status" value="1"/>
</dbReference>
<evidence type="ECO:0000259" key="4">
    <source>
        <dbReference type="Pfam" id="PF09084"/>
    </source>
</evidence>
<keyword evidence="8" id="KW-1185">Reference proteome</keyword>
<reference evidence="5 8" key="1">
    <citation type="journal article" date="2020" name="Science">
        <title>Unexpected conservation and global transmission of agrobacterial virulence plasmids.</title>
        <authorList>
            <person name="Weisberg A.J."/>
            <person name="Davis E.W. 2nd"/>
            <person name="Tabima J."/>
            <person name="Belcher M.S."/>
            <person name="Miller M."/>
            <person name="Kuo C.H."/>
            <person name="Loper J.E."/>
            <person name="Grunwald N.J."/>
            <person name="Putnam M.L."/>
            <person name="Chang J.H."/>
        </authorList>
    </citation>
    <scope>NUCLEOTIDE SEQUENCE [LARGE SCALE GENOMIC DNA]</scope>
    <source>
        <strain evidence="5 8">A19/93</strain>
    </source>
</reference>
<evidence type="ECO:0000256" key="1">
    <source>
        <dbReference type="ARBA" id="ARBA00004418"/>
    </source>
</evidence>
<dbReference type="EMBL" id="JAAMCP010000017">
    <property type="protein sequence ID" value="NTF39799.1"/>
    <property type="molecule type" value="Genomic_DNA"/>
</dbReference>
<comment type="subcellular location">
    <subcellularLocation>
        <location evidence="1">Periplasm</location>
    </subcellularLocation>
</comment>
<dbReference type="PANTHER" id="PTHR30024">
    <property type="entry name" value="ALIPHATIC SULFONATES-BINDING PROTEIN-RELATED"/>
    <property type="match status" value="1"/>
</dbReference>